<feature type="region of interest" description="Disordered" evidence="1">
    <location>
        <begin position="208"/>
        <end position="244"/>
    </location>
</feature>
<proteinExistence type="predicted"/>
<evidence type="ECO:0000313" key="3">
    <source>
        <dbReference type="Proteomes" id="UP000282170"/>
    </source>
</evidence>
<name>A0A494V7M9_9ACTN</name>
<dbReference type="Proteomes" id="UP000282170">
    <property type="component" value="Chromosome"/>
</dbReference>
<evidence type="ECO:0000313" key="2">
    <source>
        <dbReference type="EMBL" id="AYL39551.1"/>
    </source>
</evidence>
<dbReference type="GeneID" id="93884631"/>
<accession>A0A494V7M9</accession>
<sequence length="465" mass="47081">MRARQGRGRGRARAGRAGVVGLASAVLLGAAAVPGPQALAGGFTGAAGSLPAASAGSGGYAFAEDARSVDGAASPGDSVELEPGRTYRSTLPARGKVYYRLTLDDSTNTYASATAAPPAGRTASVVDGIKVAVEDDEGRSCDVDTESFGAAGSRHPLAGWAMREISPRRSLCQEAATYYLTVERVDPDGDGSSPGPWEMELAATAEPPLEKAGATSAPTAWDSAPPRPVDGDPQRRTGGAGFSRAAPVGHGVWRDDIRPGQTLFYEVPVDWGRRLHATAELGGSGAGGSGYVAAALDLDLYNPVRGHVVDATVGYDGTRKTGSLAALPPVAHVNRHAVSRQVAAMRFAGSYYLVAHLSSEVADAFGDAPVPLTLRVGLSGAAQDGPGYAGESVPADAFTVAGADRETAAGGGAAGDDTAYRALAVGGIGAGTALLAGLGVWTLAARRRTAAQTATGSRQEPFRSA</sequence>
<dbReference type="KEGG" id="sfug:CNQ36_17545"/>
<dbReference type="AlphaFoldDB" id="A0A494V7M9"/>
<evidence type="ECO:0000256" key="1">
    <source>
        <dbReference type="SAM" id="MobiDB-lite"/>
    </source>
</evidence>
<organism evidence="2 3">
    <name type="scientific">Streptomyces fungicidicus</name>
    <dbReference type="NCBI Taxonomy" id="68203"/>
    <lineage>
        <taxon>Bacteria</taxon>
        <taxon>Bacillati</taxon>
        <taxon>Actinomycetota</taxon>
        <taxon>Actinomycetes</taxon>
        <taxon>Kitasatosporales</taxon>
        <taxon>Streptomycetaceae</taxon>
        <taxon>Streptomyces</taxon>
    </lineage>
</organism>
<keyword evidence="3" id="KW-1185">Reference proteome</keyword>
<dbReference type="RefSeq" id="WP_121548496.1">
    <property type="nucleotide sequence ID" value="NZ_CP023407.1"/>
</dbReference>
<protein>
    <submittedName>
        <fullName evidence="2">Uncharacterized protein</fullName>
    </submittedName>
</protein>
<dbReference type="EMBL" id="CP023407">
    <property type="protein sequence ID" value="AYL39551.1"/>
    <property type="molecule type" value="Genomic_DNA"/>
</dbReference>
<reference evidence="2 3" key="1">
    <citation type="submission" date="2017-09" db="EMBL/GenBank/DDBJ databases">
        <authorList>
            <person name="Zhang H."/>
            <person name="Hu S."/>
            <person name="Xu J."/>
            <person name="He Z."/>
        </authorList>
    </citation>
    <scope>NUCLEOTIDE SEQUENCE [LARGE SCALE GENOMIC DNA]</scope>
    <source>
        <strain evidence="2 3">TXX3120</strain>
    </source>
</reference>
<gene>
    <name evidence="2" type="ORF">CNQ36_17545</name>
</gene>